<organism evidence="1 2">
    <name type="scientific">Paraburkholderia youngii</name>
    <dbReference type="NCBI Taxonomy" id="2782701"/>
    <lineage>
        <taxon>Bacteria</taxon>
        <taxon>Pseudomonadati</taxon>
        <taxon>Pseudomonadota</taxon>
        <taxon>Betaproteobacteria</taxon>
        <taxon>Burkholderiales</taxon>
        <taxon>Burkholderiaceae</taxon>
        <taxon>Paraburkholderia</taxon>
    </lineage>
</organism>
<dbReference type="EMBL" id="JACHDE010000019">
    <property type="protein sequence ID" value="MBB5404401.1"/>
    <property type="molecule type" value="Genomic_DNA"/>
</dbReference>
<sequence length="79" mass="9092">MPGGLGKVLKRLHHPLDVILLCVRWHVAYSLSLRNVEEMMAEHGLEVPHLSAHLDYQVRVSAKCRPPREWIPPSWTVSF</sequence>
<proteinExistence type="predicted"/>
<evidence type="ECO:0000313" key="2">
    <source>
        <dbReference type="Proteomes" id="UP000592820"/>
    </source>
</evidence>
<name>A0A7W8P5I3_9BURK</name>
<protein>
    <submittedName>
        <fullName evidence="1">2-hydroxy-3-keto-5-methylthiopentenyl-1-phosphate phosphatase</fullName>
    </submittedName>
</protein>
<evidence type="ECO:0000313" key="1">
    <source>
        <dbReference type="EMBL" id="MBB5404401.1"/>
    </source>
</evidence>
<dbReference type="Proteomes" id="UP000592820">
    <property type="component" value="Unassembled WGS sequence"/>
</dbReference>
<gene>
    <name evidence="1" type="ORF">HDG41_006497</name>
</gene>
<reference evidence="1 2" key="1">
    <citation type="submission" date="2020-08" db="EMBL/GenBank/DDBJ databases">
        <title>Genomic Encyclopedia of Type Strains, Phase IV (KMG-V): Genome sequencing to study the core and pangenomes of soil and plant-associated prokaryotes.</title>
        <authorList>
            <person name="Whitman W."/>
        </authorList>
    </citation>
    <scope>NUCLEOTIDE SEQUENCE [LARGE SCALE GENOMIC DNA]</scope>
    <source>
        <strain evidence="1 2">JPY162</strain>
    </source>
</reference>
<accession>A0A7W8P5I3</accession>
<comment type="caution">
    <text evidence="1">The sequence shown here is derived from an EMBL/GenBank/DDBJ whole genome shotgun (WGS) entry which is preliminary data.</text>
</comment>
<dbReference type="AlphaFoldDB" id="A0A7W8P5I3"/>